<dbReference type="InterPro" id="IPR050491">
    <property type="entry name" value="AmpC-like"/>
</dbReference>
<dbReference type="AlphaFoldDB" id="H3S980"/>
<organism evidence="2 3">
    <name type="scientific">Paenibacillus dendritiformis C454</name>
    <dbReference type="NCBI Taxonomy" id="1131935"/>
    <lineage>
        <taxon>Bacteria</taxon>
        <taxon>Bacillati</taxon>
        <taxon>Bacillota</taxon>
        <taxon>Bacilli</taxon>
        <taxon>Bacillales</taxon>
        <taxon>Paenibacillaceae</taxon>
        <taxon>Paenibacillus</taxon>
    </lineage>
</organism>
<accession>H3S980</accession>
<comment type="caution">
    <text evidence="2">The sequence shown here is derived from an EMBL/GenBank/DDBJ whole genome shotgun (WGS) entry which is preliminary data.</text>
</comment>
<sequence>MPVGNTLEKHFDDYAAEQQYSGTVLVEQEGRLLFAQAYGQANDEHQVANRIDTKFCIASITKPMTALAVLMLMERGALELHQRAANYLPASLAIDSNITVHHLLTHTSGLPDFEALPNFGELGRQAFSDEEVFELVAHLPLEFTPGSGWKYSNTGYNLLGAMIEHITGNSYREYMKEHIWTPLEMNDTDCCCSRSIVPGLAQGYTRSREDGPDLAKAPFFEISNFKASGNVYSTAADLLQWDRCLQMRTVPLVASATLELMFSPHAAVAAGRSYGYGLSLDTSSRGHGGHLPGYWSQYRYYPEKQATIIMLSNHDFIVEGDIITRTAELL</sequence>
<name>H3S980_9BACL</name>
<evidence type="ECO:0000313" key="2">
    <source>
        <dbReference type="EMBL" id="EHQ64328.1"/>
    </source>
</evidence>
<gene>
    <name evidence="2" type="ORF">PDENDC454_00400</name>
</gene>
<dbReference type="PATRIC" id="fig|1131935.3.peg.80"/>
<dbReference type="Pfam" id="PF00144">
    <property type="entry name" value="Beta-lactamase"/>
    <property type="match status" value="1"/>
</dbReference>
<evidence type="ECO:0000313" key="3">
    <source>
        <dbReference type="Proteomes" id="UP000003900"/>
    </source>
</evidence>
<dbReference type="PANTHER" id="PTHR46825:SF9">
    <property type="entry name" value="BETA-LACTAMASE-RELATED DOMAIN-CONTAINING PROTEIN"/>
    <property type="match status" value="1"/>
</dbReference>
<dbReference type="Gene3D" id="3.40.710.10">
    <property type="entry name" value="DD-peptidase/beta-lactamase superfamily"/>
    <property type="match status" value="1"/>
</dbReference>
<protein>
    <submittedName>
        <fullName evidence="2">Beta-lactamase</fullName>
    </submittedName>
</protein>
<dbReference type="EMBL" id="AHKH01000001">
    <property type="protein sequence ID" value="EHQ64328.1"/>
    <property type="molecule type" value="Genomic_DNA"/>
</dbReference>
<feature type="domain" description="Beta-lactamase-related" evidence="1">
    <location>
        <begin position="8"/>
        <end position="316"/>
    </location>
</feature>
<keyword evidence="3" id="KW-1185">Reference proteome</keyword>
<dbReference type="SUPFAM" id="SSF56601">
    <property type="entry name" value="beta-lactamase/transpeptidase-like"/>
    <property type="match status" value="1"/>
</dbReference>
<proteinExistence type="predicted"/>
<dbReference type="PANTHER" id="PTHR46825">
    <property type="entry name" value="D-ALANYL-D-ALANINE-CARBOXYPEPTIDASE/ENDOPEPTIDASE AMPH"/>
    <property type="match status" value="1"/>
</dbReference>
<dbReference type="STRING" id="1131935.PDENDC454_00400"/>
<evidence type="ECO:0000259" key="1">
    <source>
        <dbReference type="Pfam" id="PF00144"/>
    </source>
</evidence>
<dbReference type="InterPro" id="IPR001466">
    <property type="entry name" value="Beta-lactam-related"/>
</dbReference>
<dbReference type="InterPro" id="IPR012338">
    <property type="entry name" value="Beta-lactam/transpept-like"/>
</dbReference>
<reference evidence="2 3" key="1">
    <citation type="journal article" date="2012" name="J. Bacteriol.">
        <title>Genome Sequence of the Pattern-Forming Social Bacterium Paenibacillus dendritiformis C454 Chiral Morphotype.</title>
        <authorList>
            <person name="Sirota-Madi A."/>
            <person name="Olender T."/>
            <person name="Helman Y."/>
            <person name="Brainis I."/>
            <person name="Finkelshtein A."/>
            <person name="Roth D."/>
            <person name="Hagai E."/>
            <person name="Leshkowitz D."/>
            <person name="Brodsky L."/>
            <person name="Galatenko V."/>
            <person name="Nikolaev V."/>
            <person name="Gutnick D.L."/>
            <person name="Lancet D."/>
            <person name="Ben-Jacob E."/>
        </authorList>
    </citation>
    <scope>NUCLEOTIDE SEQUENCE [LARGE SCALE GENOMIC DNA]</scope>
    <source>
        <strain evidence="2 3">C454</strain>
    </source>
</reference>
<dbReference type="Proteomes" id="UP000003900">
    <property type="component" value="Unassembled WGS sequence"/>
</dbReference>